<feature type="signal peptide" evidence="13">
    <location>
        <begin position="1"/>
        <end position="20"/>
    </location>
</feature>
<dbReference type="SUPFAM" id="SSF49464">
    <property type="entry name" value="Carboxypeptidase regulatory domain-like"/>
    <property type="match status" value="1"/>
</dbReference>
<dbReference type="InterPro" id="IPR036942">
    <property type="entry name" value="Beta-barrel_TonB_sf"/>
</dbReference>
<comment type="similarity">
    <text evidence="11 12">Belongs to the TonB-dependent receptor family.</text>
</comment>
<comment type="subcellular location">
    <subcellularLocation>
        <location evidence="1 11">Cell outer membrane</location>
        <topology evidence="1 11">Multi-pass membrane protein</topology>
    </subcellularLocation>
</comment>
<dbReference type="NCBIfam" id="TIGR04056">
    <property type="entry name" value="OMP_RagA_SusC"/>
    <property type="match status" value="1"/>
</dbReference>
<keyword evidence="4" id="KW-0410">Iron transport</keyword>
<keyword evidence="10 11" id="KW-0998">Cell outer membrane</keyword>
<evidence type="ECO:0000256" key="7">
    <source>
        <dbReference type="ARBA" id="ARBA00023065"/>
    </source>
</evidence>
<dbReference type="GO" id="GO:0006826">
    <property type="term" value="P:iron ion transport"/>
    <property type="evidence" value="ECO:0007669"/>
    <property type="project" value="UniProtKB-KW"/>
</dbReference>
<dbReference type="GO" id="GO:0009279">
    <property type="term" value="C:cell outer membrane"/>
    <property type="evidence" value="ECO:0007669"/>
    <property type="project" value="UniProtKB-SubCell"/>
</dbReference>
<protein>
    <submittedName>
        <fullName evidence="16">SusC/RagA family TonB-linked outer membrane protein</fullName>
    </submittedName>
</protein>
<keyword evidence="9 11" id="KW-0472">Membrane</keyword>
<dbReference type="InterPro" id="IPR023996">
    <property type="entry name" value="TonB-dep_OMP_SusC/RagA"/>
</dbReference>
<feature type="chain" id="PRO_5015435586" evidence="13">
    <location>
        <begin position="21"/>
        <end position="1054"/>
    </location>
</feature>
<evidence type="ECO:0000256" key="11">
    <source>
        <dbReference type="PROSITE-ProRule" id="PRU01360"/>
    </source>
</evidence>
<evidence type="ECO:0000313" key="17">
    <source>
        <dbReference type="Proteomes" id="UP000236893"/>
    </source>
</evidence>
<dbReference type="Proteomes" id="UP000236893">
    <property type="component" value="Unassembled WGS sequence"/>
</dbReference>
<keyword evidence="6" id="KW-0408">Iron</keyword>
<name>A0A2S5A344_9SPHI</name>
<dbReference type="InterPro" id="IPR037066">
    <property type="entry name" value="Plug_dom_sf"/>
</dbReference>
<dbReference type="OrthoDB" id="9768177at2"/>
<dbReference type="AlphaFoldDB" id="A0A2S5A344"/>
<dbReference type="InterPro" id="IPR008969">
    <property type="entry name" value="CarboxyPept-like_regulatory"/>
</dbReference>
<keyword evidence="7" id="KW-0406">Ion transport</keyword>
<dbReference type="InterPro" id="IPR000531">
    <property type="entry name" value="Beta-barrel_TonB"/>
</dbReference>
<sequence length="1054" mass="114484">MKKSLLLVAWLLMFTFVSMAQNRTITGTVTDKLDGQPVPGVTIQVKGTNLGAQTNQEGKYSISIPSGTKILVFQYIGYITHEVTIGAGNNYNVALEQDSKQLGEVVVTALGVSREKKTLGYAVSTVSPDNLLQKSEPDMLKGMQGKVAGVDIRASQGTPGAATRINIRGYTSFYGDNEPLIVVDGIPYSNDVIESSDPTSGGGAYSSGLSSLDPNDIESISVLKGAAAAALYGSRASNGALIIKTKSGSSKLSQKGLEVTFASSAAMEEIANLPNYQNTYGAGTLFTYANANGSWGEKFGSRETIPTWPAYLAAFPDQFGPTVPYQAYPNNVKDLFDKGSLYENSISIQSGTEKTSLSGTASYLTQSGYVPESDFSRVSLSFGGLSKLTNGLTAAGNFAYSNSNQAGGVFGENQVDGAASSFARNLFLARNWNLAGLPYEDADGFPVSTSPAQYDNPLWSWKHNTVKTGTDRYVASLKLSYDIKPINLNVSYQAGANTSNFFRRQIIDLGSRAEGGLGSIFEQNYKKQELESNLVFTYTPHKAFNENFTFRAMGGFNVNQRTTNTQGFDGSQIIAPGIYTITNTKDITKDLLNTFYERQRLWGLYAELTLGYKNYAFLTVTGRNDWSSTLPENNRSYFYPSVSASVIFTDAIGINWGPLDFGKVRASWAKVGRDAPPYSLQNTYSLGNNVVGQPSATQANTALNPNLKPEFTEDIEIGTQLEFLKKLISVDFAWYQRASTNQIAAVPVPTSSGFSNAYVNVGKVTNKGVELELGLNPIRTADWNVNIKGTFTKNKATVNYLEEGLTRLTLNGVLDEISPYIEPGKPFGYLRGTVNYRDSEGNLMINPETGLLIRASGQQMIGDPNPKYKAGISLGVTYKGIFFNTLFDWTQGGDMYSVTVSSLLGRGVTKDTENREGGFVIPGYYGDPNTGEPLLDAGGNKIPNTTVVSMNEMFFGESFAINSATEWNVYDATVYTLRELTLGYDFPKKYFQKTPIGSLSLSFTARNLWFLAPNLPKNTNFNPDVNSFASSTQGIELSAAPTTRRYGVNLKVTF</sequence>
<dbReference type="Pfam" id="PF13715">
    <property type="entry name" value="CarbopepD_reg_2"/>
    <property type="match status" value="1"/>
</dbReference>
<reference evidence="16 17" key="1">
    <citation type="submission" date="2018-01" db="EMBL/GenBank/DDBJ databases">
        <authorList>
            <person name="Gaut B.S."/>
            <person name="Morton B.R."/>
            <person name="Clegg M.T."/>
            <person name="Duvall M.R."/>
        </authorList>
    </citation>
    <scope>NUCLEOTIDE SEQUENCE [LARGE SCALE GENOMIC DNA]</scope>
    <source>
        <strain evidence="16 17">HR-AV</strain>
    </source>
</reference>
<evidence type="ECO:0000256" key="10">
    <source>
        <dbReference type="ARBA" id="ARBA00023237"/>
    </source>
</evidence>
<dbReference type="NCBIfam" id="TIGR04057">
    <property type="entry name" value="SusC_RagA_signa"/>
    <property type="match status" value="1"/>
</dbReference>
<evidence type="ECO:0000259" key="14">
    <source>
        <dbReference type="Pfam" id="PF00593"/>
    </source>
</evidence>
<dbReference type="Gene3D" id="2.60.40.1120">
    <property type="entry name" value="Carboxypeptidase-like, regulatory domain"/>
    <property type="match status" value="1"/>
</dbReference>
<evidence type="ECO:0000256" key="1">
    <source>
        <dbReference type="ARBA" id="ARBA00004571"/>
    </source>
</evidence>
<organism evidence="16 17">
    <name type="scientific">Solitalea longa</name>
    <dbReference type="NCBI Taxonomy" id="2079460"/>
    <lineage>
        <taxon>Bacteria</taxon>
        <taxon>Pseudomonadati</taxon>
        <taxon>Bacteroidota</taxon>
        <taxon>Sphingobacteriia</taxon>
        <taxon>Sphingobacteriales</taxon>
        <taxon>Sphingobacteriaceae</taxon>
        <taxon>Solitalea</taxon>
    </lineage>
</organism>
<gene>
    <name evidence="16" type="ORF">C3K47_07785</name>
</gene>
<accession>A0A2S5A344</accession>
<dbReference type="InterPro" id="IPR023997">
    <property type="entry name" value="TonB-dep_OMP_SusC/RagA_CS"/>
</dbReference>
<dbReference type="RefSeq" id="WP_103788566.1">
    <property type="nucleotide sequence ID" value="NZ_PQVF01000005.1"/>
</dbReference>
<keyword evidence="8 12" id="KW-0798">TonB box</keyword>
<dbReference type="Pfam" id="PF00593">
    <property type="entry name" value="TonB_dep_Rec_b-barrel"/>
    <property type="match status" value="1"/>
</dbReference>
<evidence type="ECO:0000259" key="15">
    <source>
        <dbReference type="Pfam" id="PF07715"/>
    </source>
</evidence>
<dbReference type="Gene3D" id="2.40.170.20">
    <property type="entry name" value="TonB-dependent receptor, beta-barrel domain"/>
    <property type="match status" value="1"/>
</dbReference>
<dbReference type="InterPro" id="IPR012910">
    <property type="entry name" value="Plug_dom"/>
</dbReference>
<dbReference type="PANTHER" id="PTHR32552:SF81">
    <property type="entry name" value="TONB-DEPENDENT OUTER MEMBRANE RECEPTOR"/>
    <property type="match status" value="1"/>
</dbReference>
<dbReference type="Gene3D" id="2.170.130.10">
    <property type="entry name" value="TonB-dependent receptor, plug domain"/>
    <property type="match status" value="1"/>
</dbReference>
<dbReference type="SUPFAM" id="SSF56935">
    <property type="entry name" value="Porins"/>
    <property type="match status" value="1"/>
</dbReference>
<dbReference type="PROSITE" id="PS52016">
    <property type="entry name" value="TONB_DEPENDENT_REC_3"/>
    <property type="match status" value="1"/>
</dbReference>
<evidence type="ECO:0000256" key="5">
    <source>
        <dbReference type="ARBA" id="ARBA00022692"/>
    </source>
</evidence>
<evidence type="ECO:0000256" key="9">
    <source>
        <dbReference type="ARBA" id="ARBA00023136"/>
    </source>
</evidence>
<evidence type="ECO:0000256" key="2">
    <source>
        <dbReference type="ARBA" id="ARBA00022448"/>
    </source>
</evidence>
<proteinExistence type="inferred from homology"/>
<feature type="domain" description="TonB-dependent receptor-like beta-barrel" evidence="14">
    <location>
        <begin position="430"/>
        <end position="1008"/>
    </location>
</feature>
<keyword evidence="5 11" id="KW-0812">Transmembrane</keyword>
<evidence type="ECO:0000256" key="12">
    <source>
        <dbReference type="RuleBase" id="RU003357"/>
    </source>
</evidence>
<evidence type="ECO:0000256" key="8">
    <source>
        <dbReference type="ARBA" id="ARBA00023077"/>
    </source>
</evidence>
<dbReference type="PANTHER" id="PTHR32552">
    <property type="entry name" value="FERRICHROME IRON RECEPTOR-RELATED"/>
    <property type="match status" value="1"/>
</dbReference>
<dbReference type="InterPro" id="IPR039426">
    <property type="entry name" value="TonB-dep_rcpt-like"/>
</dbReference>
<evidence type="ECO:0000256" key="6">
    <source>
        <dbReference type="ARBA" id="ARBA00023004"/>
    </source>
</evidence>
<keyword evidence="3 11" id="KW-1134">Transmembrane beta strand</keyword>
<evidence type="ECO:0000256" key="3">
    <source>
        <dbReference type="ARBA" id="ARBA00022452"/>
    </source>
</evidence>
<evidence type="ECO:0000256" key="13">
    <source>
        <dbReference type="SAM" id="SignalP"/>
    </source>
</evidence>
<keyword evidence="13" id="KW-0732">Signal</keyword>
<evidence type="ECO:0000313" key="16">
    <source>
        <dbReference type="EMBL" id="POY36956.1"/>
    </source>
</evidence>
<keyword evidence="17" id="KW-1185">Reference proteome</keyword>
<evidence type="ECO:0000256" key="4">
    <source>
        <dbReference type="ARBA" id="ARBA00022496"/>
    </source>
</evidence>
<comment type="caution">
    <text evidence="16">The sequence shown here is derived from an EMBL/GenBank/DDBJ whole genome shotgun (WGS) entry which is preliminary data.</text>
</comment>
<feature type="domain" description="TonB-dependent receptor plug" evidence="15">
    <location>
        <begin position="116"/>
        <end position="240"/>
    </location>
</feature>
<dbReference type="Pfam" id="PF07715">
    <property type="entry name" value="Plug"/>
    <property type="match status" value="1"/>
</dbReference>
<dbReference type="EMBL" id="PQVF01000005">
    <property type="protein sequence ID" value="POY36956.1"/>
    <property type="molecule type" value="Genomic_DNA"/>
</dbReference>
<keyword evidence="2 11" id="KW-0813">Transport</keyword>